<protein>
    <submittedName>
        <fullName evidence="2">Uncharacterized protein</fullName>
    </submittedName>
</protein>
<feature type="region of interest" description="Disordered" evidence="1">
    <location>
        <begin position="1"/>
        <end position="32"/>
    </location>
</feature>
<keyword evidence="3" id="KW-1185">Reference proteome</keyword>
<dbReference type="EMBL" id="AP022588">
    <property type="protein sequence ID" value="BBY28242.1"/>
    <property type="molecule type" value="Genomic_DNA"/>
</dbReference>
<name>A0A7I7QPT3_9MYCO</name>
<dbReference type="KEGG" id="msei:MSEDJ_23380"/>
<sequence>MPTDDVPGIACAGTPTTGVGAGGSGAASPKADSKLVTTVATGPGVGRADWPEADESRVVEATVCTTGVGADGPSFSAAEGSARPMGSDTRPEPATASDGCRAGTVVELWPGDAKPAVDPAVDSPLDGPSVAEVAPRRIVTRVALVVVAGLPMRVAGLLGPELPAAPAVPVDGPVDGPVDAGCESWVDGADCPDRPD</sequence>
<evidence type="ECO:0000313" key="3">
    <source>
        <dbReference type="Proteomes" id="UP000467193"/>
    </source>
</evidence>
<evidence type="ECO:0000313" key="2">
    <source>
        <dbReference type="EMBL" id="BBY28242.1"/>
    </source>
</evidence>
<reference evidence="2 3" key="1">
    <citation type="journal article" date="2019" name="Emerg. Microbes Infect.">
        <title>Comprehensive subspecies identification of 175 nontuberculous mycobacteria species based on 7547 genomic profiles.</title>
        <authorList>
            <person name="Matsumoto Y."/>
            <person name="Kinjo T."/>
            <person name="Motooka D."/>
            <person name="Nabeya D."/>
            <person name="Jung N."/>
            <person name="Uechi K."/>
            <person name="Horii T."/>
            <person name="Iida T."/>
            <person name="Fujita J."/>
            <person name="Nakamura S."/>
        </authorList>
    </citation>
    <scope>NUCLEOTIDE SEQUENCE [LARGE SCALE GENOMIC DNA]</scope>
    <source>
        <strain evidence="2 3">JCM 17899</strain>
    </source>
</reference>
<gene>
    <name evidence="2" type="ORF">MSEDJ_23380</name>
</gene>
<dbReference type="Proteomes" id="UP000467193">
    <property type="component" value="Chromosome"/>
</dbReference>
<feature type="region of interest" description="Disordered" evidence="1">
    <location>
        <begin position="66"/>
        <end position="103"/>
    </location>
</feature>
<dbReference type="AlphaFoldDB" id="A0A7I7QPT3"/>
<organism evidence="2 3">
    <name type="scientific">Mycolicibacterium sediminis</name>
    <dbReference type="NCBI Taxonomy" id="1286180"/>
    <lineage>
        <taxon>Bacteria</taxon>
        <taxon>Bacillati</taxon>
        <taxon>Actinomycetota</taxon>
        <taxon>Actinomycetes</taxon>
        <taxon>Mycobacteriales</taxon>
        <taxon>Mycobacteriaceae</taxon>
        <taxon>Mycolicibacterium</taxon>
    </lineage>
</organism>
<proteinExistence type="predicted"/>
<accession>A0A7I7QPT3</accession>
<evidence type="ECO:0000256" key="1">
    <source>
        <dbReference type="SAM" id="MobiDB-lite"/>
    </source>
</evidence>